<evidence type="ECO:0000313" key="12">
    <source>
        <dbReference type="Proteomes" id="UP001603857"/>
    </source>
</evidence>
<dbReference type="Pfam" id="PF01277">
    <property type="entry name" value="Oleosin"/>
    <property type="match status" value="1"/>
</dbReference>
<keyword evidence="6 9" id="KW-0812">Transmembrane</keyword>
<reference evidence="11 12" key="1">
    <citation type="submission" date="2024-08" db="EMBL/GenBank/DDBJ databases">
        <title>Insights into the chromosomal genome structure of Flemingia macrophylla.</title>
        <authorList>
            <person name="Ding Y."/>
            <person name="Zhao Y."/>
            <person name="Bi W."/>
            <person name="Wu M."/>
            <person name="Zhao G."/>
            <person name="Gong Y."/>
            <person name="Li W."/>
            <person name="Zhang P."/>
        </authorList>
    </citation>
    <scope>NUCLEOTIDE SEQUENCE [LARGE SCALE GENOMIC DNA]</scope>
    <source>
        <strain evidence="11">DYQJB</strain>
        <tissue evidence="11">Leaf</tissue>
    </source>
</reference>
<keyword evidence="8 9" id="KW-0472">Membrane</keyword>
<dbReference type="GO" id="GO:0016020">
    <property type="term" value="C:membrane"/>
    <property type="evidence" value="ECO:0007669"/>
    <property type="project" value="UniProtKB-SubCell"/>
</dbReference>
<accession>A0ABD1MIT5</accession>
<dbReference type="InterPro" id="IPR000136">
    <property type="entry name" value="Oleosin"/>
</dbReference>
<feature type="domain" description="DUF3730" evidence="10">
    <location>
        <begin position="494"/>
        <end position="584"/>
    </location>
</feature>
<evidence type="ECO:0000256" key="5">
    <source>
        <dbReference type="ARBA" id="ARBA00022677"/>
    </source>
</evidence>
<feature type="domain" description="DUF3730" evidence="10">
    <location>
        <begin position="152"/>
        <end position="280"/>
    </location>
</feature>
<keyword evidence="7 9" id="KW-1133">Transmembrane helix</keyword>
<organism evidence="11 12">
    <name type="scientific">Flemingia macrophylla</name>
    <dbReference type="NCBI Taxonomy" id="520843"/>
    <lineage>
        <taxon>Eukaryota</taxon>
        <taxon>Viridiplantae</taxon>
        <taxon>Streptophyta</taxon>
        <taxon>Embryophyta</taxon>
        <taxon>Tracheophyta</taxon>
        <taxon>Spermatophyta</taxon>
        <taxon>Magnoliopsida</taxon>
        <taxon>eudicotyledons</taxon>
        <taxon>Gunneridae</taxon>
        <taxon>Pentapetalae</taxon>
        <taxon>rosids</taxon>
        <taxon>fabids</taxon>
        <taxon>Fabales</taxon>
        <taxon>Fabaceae</taxon>
        <taxon>Papilionoideae</taxon>
        <taxon>50 kb inversion clade</taxon>
        <taxon>NPAAA clade</taxon>
        <taxon>indigoferoid/millettioid clade</taxon>
        <taxon>Phaseoleae</taxon>
        <taxon>Flemingia</taxon>
    </lineage>
</organism>
<evidence type="ECO:0000259" key="10">
    <source>
        <dbReference type="Pfam" id="PF12530"/>
    </source>
</evidence>
<gene>
    <name evidence="11" type="ORF">Fmac_016939</name>
</gene>
<keyword evidence="12" id="KW-1185">Reference proteome</keyword>
<name>A0ABD1MIT5_9FABA</name>
<evidence type="ECO:0000313" key="11">
    <source>
        <dbReference type="EMBL" id="KAL2335726.1"/>
    </source>
</evidence>
<dbReference type="PANTHER" id="PTHR16212">
    <property type="entry name" value="FOCADHESIN FAMILY MEMBER"/>
    <property type="match status" value="1"/>
</dbReference>
<sequence length="585" mass="64026">MNLISGISSLSTSQVLGLLASVPIGGTLLLLAGLSLIASLIGLAIAVPLFVLFSPVLVPTAITIGLAVTIVLAAGICGLTGIVTFSWVVNYLLRITQETKSLSEKAKQHVADTARYVGQKTKEVGQDIELRERHMIVNGVNGVLGFRLLIGCLKYLPHQSSEVNVIVRSSIGYVVSNEFFILDYRKFIFIVEHMVEAYIMVLKSLAGKKLHAGDHEPICELIRRLLSVQKDLGLPWLLGLSLTIVSLFTIIVQSEFEHEQISILKLLLLTLKWKYDNDAAISGTKFSSFEETLFLLPVVSLMSSPSKYVKGLATDLLFLLEKLLVKMFVAPKDKPIVEGGVHCFSTPGIIDGESSSRTSLLRFALMGLNQSEMMLDTPISWVSHLRAFCSSIVDQRKSSLPLSHFQEVFLNEMPLLLSAVLNVLLIHPSMGAAAVDSLYGSQAGSCFAANNYLKILEMLPSLASHSAMIPLVVQTILPMLNKDAKVDDFGILLPKRFTDFTSERDICISMAASIRDVCRKSPDRGVDLILSVSSCIESHDPVIKALGFHSLACLCESDAIDFYTAWDVIAKHVQGYQDDPLLAHR</sequence>
<evidence type="ECO:0000256" key="3">
    <source>
        <dbReference type="ARBA" id="ARBA00004502"/>
    </source>
</evidence>
<dbReference type="GO" id="GO:0009791">
    <property type="term" value="P:post-embryonic development"/>
    <property type="evidence" value="ECO:0007669"/>
    <property type="project" value="UniProtKB-ARBA"/>
</dbReference>
<dbReference type="Proteomes" id="UP001603857">
    <property type="component" value="Unassembled WGS sequence"/>
</dbReference>
<evidence type="ECO:0000256" key="2">
    <source>
        <dbReference type="ARBA" id="ARBA00004141"/>
    </source>
</evidence>
<dbReference type="InterPro" id="IPR022542">
    <property type="entry name" value="FOCAD/RST1_DUF3730"/>
</dbReference>
<comment type="subcellular location">
    <subcellularLocation>
        <location evidence="3">Lipid droplet</location>
    </subcellularLocation>
    <subcellularLocation>
        <location evidence="2">Membrane</location>
        <topology evidence="2">Multi-pass membrane protein</topology>
    </subcellularLocation>
</comment>
<evidence type="ECO:0000256" key="1">
    <source>
        <dbReference type="ARBA" id="ARBA00002582"/>
    </source>
</evidence>
<comment type="function">
    <text evidence="1">May have a structural role to stabilize the lipid body during desiccation of the seed by preventing coalescence of the oil. Probably interacts with both lipid and phospholipid moieties of lipid bodies. May also provide recognition signals for specific lipase anchorage in lipolysis during seedling growth.</text>
</comment>
<feature type="transmembrane region" description="Helical" evidence="9">
    <location>
        <begin position="232"/>
        <end position="252"/>
    </location>
</feature>
<dbReference type="Pfam" id="PF12530">
    <property type="entry name" value="DUF3730"/>
    <property type="match status" value="2"/>
</dbReference>
<dbReference type="AlphaFoldDB" id="A0ABD1MIT5"/>
<feature type="transmembrane region" description="Helical" evidence="9">
    <location>
        <begin position="40"/>
        <end position="58"/>
    </location>
</feature>
<dbReference type="GO" id="GO:0005811">
    <property type="term" value="C:lipid droplet"/>
    <property type="evidence" value="ECO:0007669"/>
    <property type="project" value="UniProtKB-SubCell"/>
</dbReference>
<protein>
    <recommendedName>
        <fullName evidence="10">DUF3730 domain-containing protein</fullName>
    </recommendedName>
</protein>
<dbReference type="PANTHER" id="PTHR16212:SF4">
    <property type="entry name" value="FOCADHESIN"/>
    <property type="match status" value="1"/>
</dbReference>
<evidence type="ECO:0000256" key="9">
    <source>
        <dbReference type="SAM" id="Phobius"/>
    </source>
</evidence>
<dbReference type="InterPro" id="IPR045163">
    <property type="entry name" value="Focadhesin/RST1"/>
</dbReference>
<comment type="caution">
    <text evidence="11">The sequence shown here is derived from an EMBL/GenBank/DDBJ whole genome shotgun (WGS) entry which is preliminary data.</text>
</comment>
<proteinExistence type="inferred from homology"/>
<feature type="transmembrane region" description="Helical" evidence="9">
    <location>
        <begin position="64"/>
        <end position="93"/>
    </location>
</feature>
<keyword evidence="5" id="KW-0551">Lipid droplet</keyword>
<evidence type="ECO:0000256" key="8">
    <source>
        <dbReference type="ARBA" id="ARBA00023136"/>
    </source>
</evidence>
<comment type="similarity">
    <text evidence="4">Belongs to the oleosin family.</text>
</comment>
<dbReference type="GO" id="GO:0048608">
    <property type="term" value="P:reproductive structure development"/>
    <property type="evidence" value="ECO:0007669"/>
    <property type="project" value="UniProtKB-ARBA"/>
</dbReference>
<evidence type="ECO:0000256" key="4">
    <source>
        <dbReference type="ARBA" id="ARBA00010858"/>
    </source>
</evidence>
<feature type="transmembrane region" description="Helical" evidence="9">
    <location>
        <begin position="15"/>
        <end position="33"/>
    </location>
</feature>
<evidence type="ECO:0000256" key="7">
    <source>
        <dbReference type="ARBA" id="ARBA00022989"/>
    </source>
</evidence>
<dbReference type="EMBL" id="JBGMDY010000005">
    <property type="protein sequence ID" value="KAL2335726.1"/>
    <property type="molecule type" value="Genomic_DNA"/>
</dbReference>
<evidence type="ECO:0000256" key="6">
    <source>
        <dbReference type="ARBA" id="ARBA00022692"/>
    </source>
</evidence>